<dbReference type="KEGG" id="tpr:Tpau_2443"/>
<sequence length="299" mass="30587">MHTTEISCPSRRRRALVLGGGGSAGNAWLIGVVAGLREAALDVTEADLIVGTSAGATAAVQITTADPAHLLADILAAPSPGTPGAARASSDMVAEQMRRTAEIIDSAGDLADMRRRMGAFALSRPASSDAGAQQRWRATVASRLPTTDWPVQAVTLTAVDAVSGVPVMFDRNSGVAVADAVAASCSSGFALRIGDGWFIDGGYRSNADNADVAAGYERVLVLSPFGGATRTPANWRAGLAAQAAELRAAGTTVEIVRPDSAARAAFGDNMMDLSARAPAARAGAAQGRDLAAQLRAFWS</sequence>
<dbReference type="InterPro" id="IPR016035">
    <property type="entry name" value="Acyl_Trfase/lysoPLipase"/>
</dbReference>
<dbReference type="RefSeq" id="WP_013127070.1">
    <property type="nucleotide sequence ID" value="NC_014158.1"/>
</dbReference>
<feature type="active site" description="Nucleophile" evidence="2">
    <location>
        <position position="53"/>
    </location>
</feature>
<name>D5UR59_TSUPD</name>
<evidence type="ECO:0000259" key="3">
    <source>
        <dbReference type="PROSITE" id="PS51635"/>
    </source>
</evidence>
<dbReference type="HOGENOM" id="CLU_055284_1_0_11"/>
<keyword evidence="5" id="KW-1185">Reference proteome</keyword>
<dbReference type="eggNOG" id="COG1752">
    <property type="taxonomic scope" value="Bacteria"/>
</dbReference>
<gene>
    <name evidence="4" type="ordered locus">Tpau_2443</name>
</gene>
<evidence type="ECO:0000256" key="2">
    <source>
        <dbReference type="PROSITE-ProRule" id="PRU01161"/>
    </source>
</evidence>
<dbReference type="AlphaFoldDB" id="D5UR59"/>
<organism evidence="4 5">
    <name type="scientific">Tsukamurella paurometabola (strain ATCC 8368 / DSM 20162 / CCUG 35730 / CIP 100753 / JCM 10117 / KCTC 9821 / NBRC 16120 / NCIMB 702349 / NCTC 13040)</name>
    <name type="common">Corynebacterium paurometabolum</name>
    <dbReference type="NCBI Taxonomy" id="521096"/>
    <lineage>
        <taxon>Bacteria</taxon>
        <taxon>Bacillati</taxon>
        <taxon>Actinomycetota</taxon>
        <taxon>Actinomycetes</taxon>
        <taxon>Mycobacteriales</taxon>
        <taxon>Tsukamurellaceae</taxon>
        <taxon>Tsukamurella</taxon>
    </lineage>
</organism>
<dbReference type="InterPro" id="IPR002641">
    <property type="entry name" value="PNPLA_dom"/>
</dbReference>
<dbReference type="STRING" id="521096.Tpau_2443"/>
<keyword evidence="2" id="KW-0442">Lipid degradation</keyword>
<protein>
    <submittedName>
        <fullName evidence="4">Patatin</fullName>
    </submittedName>
</protein>
<proteinExistence type="predicted"/>
<evidence type="ECO:0000313" key="5">
    <source>
        <dbReference type="Proteomes" id="UP000001213"/>
    </source>
</evidence>
<keyword evidence="2" id="KW-0378">Hydrolase</keyword>
<reference evidence="4 5" key="2">
    <citation type="journal article" date="2011" name="Stand. Genomic Sci.">
        <title>Complete genome sequence of Tsukamurella paurometabola type strain (no. 33).</title>
        <authorList>
            <person name="Munk A.C."/>
            <person name="Lapidus A."/>
            <person name="Lucas S."/>
            <person name="Nolan M."/>
            <person name="Tice H."/>
            <person name="Cheng J.F."/>
            <person name="Del Rio T.G."/>
            <person name="Goodwin L."/>
            <person name="Pitluck S."/>
            <person name="Liolios K."/>
            <person name="Huntemann M."/>
            <person name="Ivanova N."/>
            <person name="Mavromatis K."/>
            <person name="Mikhailova N."/>
            <person name="Pati A."/>
            <person name="Chen A."/>
            <person name="Palaniappan K."/>
            <person name="Tapia R."/>
            <person name="Han C."/>
            <person name="Land M."/>
            <person name="Hauser L."/>
            <person name="Chang Y.J."/>
            <person name="Jeffries C.D."/>
            <person name="Brettin T."/>
            <person name="Yasawong M."/>
            <person name="Brambilla E.M."/>
            <person name="Rohde M."/>
            <person name="Sikorski J."/>
            <person name="Goker M."/>
            <person name="Detter J.C."/>
            <person name="Woyke T."/>
            <person name="Bristow J."/>
            <person name="Eisen J.A."/>
            <person name="Markowitz V."/>
            <person name="Hugenholtz P."/>
            <person name="Kyrpides N.C."/>
            <person name="Klenk H.P."/>
        </authorList>
    </citation>
    <scope>NUCLEOTIDE SEQUENCE [LARGE SCALE GENOMIC DNA]</scope>
    <source>
        <strain evidence="5">ATCC 8368 / DSM 20162 / CCUG 35730 / CIP 100753 / JCM 10117 / KCTC 9821 / NBRC 16120 / NCIMB 702349 / NCTC 13040</strain>
    </source>
</reference>
<comment type="caution">
    <text evidence="2">Lacks conserved residue(s) required for the propagation of feature annotation.</text>
</comment>
<feature type="active site" description="Proton acceptor" evidence="2">
    <location>
        <position position="200"/>
    </location>
</feature>
<dbReference type="PROSITE" id="PS51635">
    <property type="entry name" value="PNPLA"/>
    <property type="match status" value="1"/>
</dbReference>
<dbReference type="GO" id="GO:0016787">
    <property type="term" value="F:hydrolase activity"/>
    <property type="evidence" value="ECO:0007669"/>
    <property type="project" value="UniProtKB-UniRule"/>
</dbReference>
<dbReference type="Proteomes" id="UP000001213">
    <property type="component" value="Chromosome"/>
</dbReference>
<feature type="domain" description="PNPLA" evidence="3">
    <location>
        <begin position="17"/>
        <end position="214"/>
    </location>
</feature>
<dbReference type="Gene3D" id="3.40.1090.10">
    <property type="entry name" value="Cytosolic phospholipase A2 catalytic domain"/>
    <property type="match status" value="1"/>
</dbReference>
<dbReference type="EMBL" id="CP001966">
    <property type="protein sequence ID" value="ADG79048.1"/>
    <property type="molecule type" value="Genomic_DNA"/>
</dbReference>
<feature type="short sequence motif" description="DGA/G" evidence="2">
    <location>
        <begin position="200"/>
        <end position="202"/>
    </location>
</feature>
<accession>D5UR59</accession>
<evidence type="ECO:0000313" key="4">
    <source>
        <dbReference type="EMBL" id="ADG79048.1"/>
    </source>
</evidence>
<feature type="short sequence motif" description="GXSXG" evidence="2">
    <location>
        <begin position="51"/>
        <end position="55"/>
    </location>
</feature>
<evidence type="ECO:0000256" key="1">
    <source>
        <dbReference type="ARBA" id="ARBA00023098"/>
    </source>
</evidence>
<reference evidence="5" key="1">
    <citation type="submission" date="2010-03" db="EMBL/GenBank/DDBJ databases">
        <title>The complete chromosome of Tsukamurella paurometabola DSM 20162.</title>
        <authorList>
            <consortium name="US DOE Joint Genome Institute (JGI-PGF)"/>
            <person name="Lucas S."/>
            <person name="Copeland A."/>
            <person name="Lapidus A."/>
            <person name="Glavina del Rio T."/>
            <person name="Dalin E."/>
            <person name="Tice H."/>
            <person name="Bruce D."/>
            <person name="Goodwin L."/>
            <person name="Pitluck S."/>
            <person name="Kyrpides N."/>
            <person name="Mavromatis K."/>
            <person name="Ivanova N."/>
            <person name="Mikhailova N."/>
            <person name="Munk A.C."/>
            <person name="Brettin T."/>
            <person name="Detter J.C."/>
            <person name="Tapia R."/>
            <person name="Han C."/>
            <person name="Larimer F."/>
            <person name="Land M."/>
            <person name="Hauser L."/>
            <person name="Markowitz V."/>
            <person name="Cheng J.-F."/>
            <person name="Hugenholtz P."/>
            <person name="Woyke T."/>
            <person name="Wu D."/>
            <person name="Jando M."/>
            <person name="Brambilla E."/>
            <person name="Klenk H.-P."/>
            <person name="Eisen J.A."/>
        </authorList>
    </citation>
    <scope>NUCLEOTIDE SEQUENCE [LARGE SCALE GENOMIC DNA]</scope>
    <source>
        <strain evidence="5">ATCC 8368 / DSM 20162 / CCUG 35730 / CIP 100753 / JCM 10117 / KCTC 9821 / NBRC 16120 / NCIMB 702349 / NCTC 13040</strain>
    </source>
</reference>
<dbReference type="GO" id="GO:0016042">
    <property type="term" value="P:lipid catabolic process"/>
    <property type="evidence" value="ECO:0007669"/>
    <property type="project" value="UniProtKB-UniRule"/>
</dbReference>
<dbReference type="Pfam" id="PF01734">
    <property type="entry name" value="Patatin"/>
    <property type="match status" value="1"/>
</dbReference>
<dbReference type="SUPFAM" id="SSF52151">
    <property type="entry name" value="FabD/lysophospholipase-like"/>
    <property type="match status" value="1"/>
</dbReference>
<keyword evidence="1 2" id="KW-0443">Lipid metabolism</keyword>